<feature type="transmembrane region" description="Helical" evidence="6">
    <location>
        <begin position="297"/>
        <end position="322"/>
    </location>
</feature>
<dbReference type="AlphaFoldDB" id="A0A401UP97"/>
<feature type="transmembrane region" description="Helical" evidence="6">
    <location>
        <begin position="385"/>
        <end position="406"/>
    </location>
</feature>
<dbReference type="OrthoDB" id="9180265at2"/>
<reference evidence="7 8" key="1">
    <citation type="submission" date="2018-11" db="EMBL/GenBank/DDBJ databases">
        <title>Genome sequencing and assembly of Clostridium tagluense strain A121.</title>
        <authorList>
            <person name="Murakami T."/>
            <person name="Segawa T."/>
            <person name="Shcherbakova V.A."/>
            <person name="Mori H."/>
            <person name="Yoshimura Y."/>
        </authorList>
    </citation>
    <scope>NUCLEOTIDE SEQUENCE [LARGE SCALE GENOMIC DNA]</scope>
    <source>
        <strain evidence="7 8">A121</strain>
    </source>
</reference>
<dbReference type="InterPro" id="IPR002797">
    <property type="entry name" value="Polysacc_synth"/>
</dbReference>
<keyword evidence="5 6" id="KW-0472">Membrane</keyword>
<organism evidence="7 8">
    <name type="scientific">Clostridium tagluense</name>
    <dbReference type="NCBI Taxonomy" id="360422"/>
    <lineage>
        <taxon>Bacteria</taxon>
        <taxon>Bacillati</taxon>
        <taxon>Bacillota</taxon>
        <taxon>Clostridia</taxon>
        <taxon>Eubacteriales</taxon>
        <taxon>Clostridiaceae</taxon>
        <taxon>Clostridium</taxon>
    </lineage>
</organism>
<keyword evidence="8" id="KW-1185">Reference proteome</keyword>
<keyword evidence="3 6" id="KW-0812">Transmembrane</keyword>
<dbReference type="Pfam" id="PF01943">
    <property type="entry name" value="Polysacc_synt"/>
    <property type="match status" value="1"/>
</dbReference>
<protein>
    <submittedName>
        <fullName evidence="7">Polysaccharide biosynthesis protein</fullName>
    </submittedName>
</protein>
<keyword evidence="2" id="KW-1003">Cell membrane</keyword>
<comment type="caution">
    <text evidence="7">The sequence shown here is derived from an EMBL/GenBank/DDBJ whole genome shotgun (WGS) entry which is preliminary data.</text>
</comment>
<dbReference type="PANTHER" id="PTHR30250:SF11">
    <property type="entry name" value="O-ANTIGEN TRANSPORTER-RELATED"/>
    <property type="match status" value="1"/>
</dbReference>
<dbReference type="RefSeq" id="WP_125003100.1">
    <property type="nucleotide sequence ID" value="NZ_BHYK01000017.1"/>
</dbReference>
<name>A0A401UP97_9CLOT</name>
<feature type="transmembrane region" description="Helical" evidence="6">
    <location>
        <begin position="418"/>
        <end position="437"/>
    </location>
</feature>
<keyword evidence="4 6" id="KW-1133">Transmembrane helix</keyword>
<evidence type="ECO:0000256" key="1">
    <source>
        <dbReference type="ARBA" id="ARBA00004651"/>
    </source>
</evidence>
<dbReference type="InterPro" id="IPR050833">
    <property type="entry name" value="Poly_Biosynth_Transport"/>
</dbReference>
<feature type="transmembrane region" description="Helical" evidence="6">
    <location>
        <begin position="256"/>
        <end position="276"/>
    </location>
</feature>
<dbReference type="GO" id="GO:0005886">
    <property type="term" value="C:plasma membrane"/>
    <property type="evidence" value="ECO:0007669"/>
    <property type="project" value="UniProtKB-SubCell"/>
</dbReference>
<feature type="transmembrane region" description="Helical" evidence="6">
    <location>
        <begin position="152"/>
        <end position="174"/>
    </location>
</feature>
<evidence type="ECO:0000256" key="6">
    <source>
        <dbReference type="SAM" id="Phobius"/>
    </source>
</evidence>
<feature type="transmembrane region" description="Helical" evidence="6">
    <location>
        <begin position="443"/>
        <end position="460"/>
    </location>
</feature>
<feature type="transmembrane region" description="Helical" evidence="6">
    <location>
        <begin position="216"/>
        <end position="236"/>
    </location>
</feature>
<evidence type="ECO:0000313" key="7">
    <source>
        <dbReference type="EMBL" id="GCD11354.1"/>
    </source>
</evidence>
<dbReference type="Proteomes" id="UP000287872">
    <property type="component" value="Unassembled WGS sequence"/>
</dbReference>
<evidence type="ECO:0000313" key="8">
    <source>
        <dbReference type="Proteomes" id="UP000287872"/>
    </source>
</evidence>
<evidence type="ECO:0000256" key="3">
    <source>
        <dbReference type="ARBA" id="ARBA00022692"/>
    </source>
</evidence>
<feature type="transmembrane region" description="Helical" evidence="6">
    <location>
        <begin position="89"/>
        <end position="110"/>
    </location>
</feature>
<sequence length="470" mass="53341">MNTLVKKMYSSKLVKSGIWYTIGTFFLQGIGFLTLPIFNRLLSPTENGVITIYTTYVGVFTILIGIGLESAVSRGRFDFKEDYEEFLSSLLFLASITFVIWLAIGIIFKNPISNMIGIKPDLVILLIVQSFFGFVLSFASTKYSIEYKYKKFLFISITSTLINVGLSIILIMGLTNNRYYGRIKGGAYVTIIYGVILYAIVMIKGRKLIALKYWKYALPISLPMIFHQLSSIALTSSDAVMISKIVGDAETGIYGFAYKMGLIVSIAWAASNKAWVPWFFEKMKEENYDEISEKTKYYIILFSFITFILIFISPEIAMILGTKAYSQGIGLVPIIMIGYYFVFLYSLPVNLEFYTKKTKYIATGTFMAAVANIVLNLIFIPKFGYVAAGWTTVASYLLLFLYHYIIALKISDVRVFNVMHFIYGILFIAVSSGIFYFIKDIWVIRYGIITMVCLITVFSFKKKIGVLLNR</sequence>
<proteinExistence type="predicted"/>
<feature type="transmembrane region" description="Helical" evidence="6">
    <location>
        <begin position="186"/>
        <end position="204"/>
    </location>
</feature>
<feature type="transmembrane region" description="Helical" evidence="6">
    <location>
        <begin position="360"/>
        <end position="379"/>
    </location>
</feature>
<accession>A0A401UP97</accession>
<evidence type="ECO:0000256" key="2">
    <source>
        <dbReference type="ARBA" id="ARBA00022475"/>
    </source>
</evidence>
<evidence type="ECO:0000256" key="4">
    <source>
        <dbReference type="ARBA" id="ARBA00022989"/>
    </source>
</evidence>
<dbReference type="EMBL" id="BHYK01000017">
    <property type="protein sequence ID" value="GCD11354.1"/>
    <property type="molecule type" value="Genomic_DNA"/>
</dbReference>
<feature type="transmembrane region" description="Helical" evidence="6">
    <location>
        <begin position="122"/>
        <end position="140"/>
    </location>
</feature>
<gene>
    <name evidence="7" type="primary">cpsL_1</name>
    <name evidence="7" type="ORF">Ctaglu_29770</name>
</gene>
<comment type="subcellular location">
    <subcellularLocation>
        <location evidence="1">Cell membrane</location>
        <topology evidence="1">Multi-pass membrane protein</topology>
    </subcellularLocation>
</comment>
<dbReference type="PANTHER" id="PTHR30250">
    <property type="entry name" value="PST FAMILY PREDICTED COLANIC ACID TRANSPORTER"/>
    <property type="match status" value="1"/>
</dbReference>
<feature type="transmembrane region" description="Helical" evidence="6">
    <location>
        <begin position="50"/>
        <end position="68"/>
    </location>
</feature>
<feature type="transmembrane region" description="Helical" evidence="6">
    <location>
        <begin position="328"/>
        <end position="348"/>
    </location>
</feature>
<evidence type="ECO:0000256" key="5">
    <source>
        <dbReference type="ARBA" id="ARBA00023136"/>
    </source>
</evidence>
<feature type="transmembrane region" description="Helical" evidence="6">
    <location>
        <begin position="17"/>
        <end position="38"/>
    </location>
</feature>